<dbReference type="Gene3D" id="3.30.230.10">
    <property type="match status" value="1"/>
</dbReference>
<dbReference type="InterPro" id="IPR014721">
    <property type="entry name" value="Ribsml_uS5_D2-typ_fold_subgr"/>
</dbReference>
<dbReference type="GO" id="GO:0004252">
    <property type="term" value="F:serine-type endopeptidase activity"/>
    <property type="evidence" value="ECO:0007669"/>
    <property type="project" value="InterPro"/>
</dbReference>
<accession>A0A915LJY1</accession>
<keyword evidence="3" id="KW-1185">Reference proteome</keyword>
<keyword evidence="1" id="KW-0812">Transmembrane</keyword>
<dbReference type="Pfam" id="PF05362">
    <property type="entry name" value="Lon_C"/>
    <property type="match status" value="1"/>
</dbReference>
<dbReference type="GO" id="GO:0004176">
    <property type="term" value="F:ATP-dependent peptidase activity"/>
    <property type="evidence" value="ECO:0007669"/>
    <property type="project" value="InterPro"/>
</dbReference>
<dbReference type="GO" id="GO:0006508">
    <property type="term" value="P:proteolysis"/>
    <property type="evidence" value="ECO:0007669"/>
    <property type="project" value="InterPro"/>
</dbReference>
<feature type="transmembrane region" description="Helical" evidence="1">
    <location>
        <begin position="6"/>
        <end position="24"/>
    </location>
</feature>
<dbReference type="WBParaSite" id="scaffold1179_cov161.g2625">
    <property type="protein sequence ID" value="scaffold1179_cov161.g2625"/>
    <property type="gene ID" value="scaffold1179_cov161.g2625"/>
</dbReference>
<protein>
    <submittedName>
        <fullName evidence="4">Lon proteolytic domain-containing protein</fullName>
    </submittedName>
</protein>
<organism evidence="3 4">
    <name type="scientific">Meloidogyne javanica</name>
    <name type="common">Root-knot nematode worm</name>
    <dbReference type="NCBI Taxonomy" id="6303"/>
    <lineage>
        <taxon>Eukaryota</taxon>
        <taxon>Metazoa</taxon>
        <taxon>Ecdysozoa</taxon>
        <taxon>Nematoda</taxon>
        <taxon>Chromadorea</taxon>
        <taxon>Rhabditida</taxon>
        <taxon>Tylenchina</taxon>
        <taxon>Tylenchomorpha</taxon>
        <taxon>Tylenchoidea</taxon>
        <taxon>Meloidogynidae</taxon>
        <taxon>Meloidogyninae</taxon>
        <taxon>Meloidogyne</taxon>
        <taxon>Meloidogyne incognita group</taxon>
    </lineage>
</organism>
<reference evidence="4" key="1">
    <citation type="submission" date="2022-11" db="UniProtKB">
        <authorList>
            <consortium name="WormBaseParasite"/>
        </authorList>
    </citation>
    <scope>IDENTIFICATION</scope>
</reference>
<keyword evidence="1" id="KW-1133">Transmembrane helix</keyword>
<sequence>MFSLLGAVVDFLMALLVLTIWMELFAKLYSIWMYIAACIGELVSNACSIGYVKVLANFAKFSVCWSLKVLKLTFVLFANILYLALVFFVVNLSTVRKVVSTEIETSCNFGNDDGKLPDAIGRFTLLCVQKSVKKTNGKNEDGNKIITKEFKNEGAFRYITVASSTSPNAGKDFLKGDSLVEDTKTRCVIVCENYSKEKGITFDWEKEKFSYEVEPEVKLTGDSLALSLIICIMSFVLKRLPPSDLCCTGAVDACGNLRRVGGLRYKLKAASDAGKSRILLPLAMQTEFEEIEIEQRYGIVACYAINIKDLIEMIFPPKKKD</sequence>
<evidence type="ECO:0000259" key="2">
    <source>
        <dbReference type="Pfam" id="PF05362"/>
    </source>
</evidence>
<name>A0A915LJY1_MELJA</name>
<dbReference type="SUPFAM" id="SSF54211">
    <property type="entry name" value="Ribosomal protein S5 domain 2-like"/>
    <property type="match status" value="1"/>
</dbReference>
<evidence type="ECO:0000256" key="1">
    <source>
        <dbReference type="SAM" id="Phobius"/>
    </source>
</evidence>
<evidence type="ECO:0000313" key="3">
    <source>
        <dbReference type="Proteomes" id="UP000887561"/>
    </source>
</evidence>
<proteinExistence type="predicted"/>
<dbReference type="AlphaFoldDB" id="A0A915LJY1"/>
<keyword evidence="1" id="KW-0472">Membrane</keyword>
<dbReference type="InterPro" id="IPR020568">
    <property type="entry name" value="Ribosomal_Su5_D2-typ_SF"/>
</dbReference>
<feature type="transmembrane region" description="Helical" evidence="1">
    <location>
        <begin position="31"/>
        <end position="52"/>
    </location>
</feature>
<dbReference type="Proteomes" id="UP000887561">
    <property type="component" value="Unplaced"/>
</dbReference>
<dbReference type="InterPro" id="IPR008269">
    <property type="entry name" value="Lon_proteolytic"/>
</dbReference>
<feature type="transmembrane region" description="Helical" evidence="1">
    <location>
        <begin position="72"/>
        <end position="90"/>
    </location>
</feature>
<feature type="domain" description="Lon proteolytic" evidence="2">
    <location>
        <begin position="220"/>
        <end position="314"/>
    </location>
</feature>
<evidence type="ECO:0000313" key="4">
    <source>
        <dbReference type="WBParaSite" id="scaffold1179_cov161.g2625"/>
    </source>
</evidence>